<evidence type="ECO:0000313" key="1">
    <source>
        <dbReference type="EMBL" id="JAD31298.1"/>
    </source>
</evidence>
<name>A0A0A8Z0U0_ARUDO</name>
<reference evidence="1" key="2">
    <citation type="journal article" date="2015" name="Data Brief">
        <title>Shoot transcriptome of the giant reed, Arundo donax.</title>
        <authorList>
            <person name="Barrero R.A."/>
            <person name="Guerrero F.D."/>
            <person name="Moolhuijzen P."/>
            <person name="Goolsby J.A."/>
            <person name="Tidwell J."/>
            <person name="Bellgard S.E."/>
            <person name="Bellgard M.I."/>
        </authorList>
    </citation>
    <scope>NUCLEOTIDE SEQUENCE</scope>
    <source>
        <tissue evidence="1">Shoot tissue taken approximately 20 cm above the soil surface</tissue>
    </source>
</reference>
<proteinExistence type="predicted"/>
<accession>A0A0A8Z0U0</accession>
<protein>
    <submittedName>
        <fullName evidence="1">Uncharacterized protein</fullName>
    </submittedName>
</protein>
<dbReference type="EMBL" id="GBRH01266597">
    <property type="protein sequence ID" value="JAD31298.1"/>
    <property type="molecule type" value="Transcribed_RNA"/>
</dbReference>
<sequence>MDRRTLWMDCRKSYACSRCNPLELHLQIG</sequence>
<dbReference type="AlphaFoldDB" id="A0A0A8Z0U0"/>
<reference evidence="1" key="1">
    <citation type="submission" date="2014-09" db="EMBL/GenBank/DDBJ databases">
        <authorList>
            <person name="Magalhaes I.L.F."/>
            <person name="Oliveira U."/>
            <person name="Santos F.R."/>
            <person name="Vidigal T.H.D.A."/>
            <person name="Brescovit A.D."/>
            <person name="Santos A.J."/>
        </authorList>
    </citation>
    <scope>NUCLEOTIDE SEQUENCE</scope>
    <source>
        <tissue evidence="1">Shoot tissue taken approximately 20 cm above the soil surface</tissue>
    </source>
</reference>
<organism evidence="1">
    <name type="scientific">Arundo donax</name>
    <name type="common">Giant reed</name>
    <name type="synonym">Donax arundinaceus</name>
    <dbReference type="NCBI Taxonomy" id="35708"/>
    <lineage>
        <taxon>Eukaryota</taxon>
        <taxon>Viridiplantae</taxon>
        <taxon>Streptophyta</taxon>
        <taxon>Embryophyta</taxon>
        <taxon>Tracheophyta</taxon>
        <taxon>Spermatophyta</taxon>
        <taxon>Magnoliopsida</taxon>
        <taxon>Liliopsida</taxon>
        <taxon>Poales</taxon>
        <taxon>Poaceae</taxon>
        <taxon>PACMAD clade</taxon>
        <taxon>Arundinoideae</taxon>
        <taxon>Arundineae</taxon>
        <taxon>Arundo</taxon>
    </lineage>
</organism>